<dbReference type="OrthoDB" id="2986946at2759"/>
<gene>
    <name evidence="2" type="ORF">CPB84DRAFT_1850910</name>
</gene>
<evidence type="ECO:0000313" key="2">
    <source>
        <dbReference type="EMBL" id="KAF8883633.1"/>
    </source>
</evidence>
<sequence>MIHQPASLRILLLTLIVAIFWNSFASAAPLAPHRQCARLSKRTGYTLLGWKGLRAGLDAKAYERHPTTSGGGELGDVLYIADGTDLARSFAHTHICEIYADTTEWHHMPKAWVSQAQIHQRVGPHTFPGAALFASHTAAGVHGDASPWQLGIRGSDIGRIGLVAKCYPLNNPCTAPGLKIHYDQLSASWSIHGKPDRGH</sequence>
<name>A0A9P5NGA0_GYMJU</name>
<dbReference type="EMBL" id="JADNYJ010000114">
    <property type="protein sequence ID" value="KAF8883633.1"/>
    <property type="molecule type" value="Genomic_DNA"/>
</dbReference>
<comment type="caution">
    <text evidence="2">The sequence shown here is derived from an EMBL/GenBank/DDBJ whole genome shotgun (WGS) entry which is preliminary data.</text>
</comment>
<keyword evidence="3" id="KW-1185">Reference proteome</keyword>
<dbReference type="AlphaFoldDB" id="A0A9P5NGA0"/>
<protein>
    <submittedName>
        <fullName evidence="2">Uncharacterized protein</fullName>
    </submittedName>
</protein>
<proteinExistence type="predicted"/>
<feature type="chain" id="PRO_5040502270" evidence="1">
    <location>
        <begin position="28"/>
        <end position="199"/>
    </location>
</feature>
<dbReference type="Proteomes" id="UP000724874">
    <property type="component" value="Unassembled WGS sequence"/>
</dbReference>
<keyword evidence="1" id="KW-0732">Signal</keyword>
<feature type="signal peptide" evidence="1">
    <location>
        <begin position="1"/>
        <end position="27"/>
    </location>
</feature>
<organism evidence="2 3">
    <name type="scientific">Gymnopilus junonius</name>
    <name type="common">Spectacular rustgill mushroom</name>
    <name type="synonym">Gymnopilus spectabilis subsp. junonius</name>
    <dbReference type="NCBI Taxonomy" id="109634"/>
    <lineage>
        <taxon>Eukaryota</taxon>
        <taxon>Fungi</taxon>
        <taxon>Dikarya</taxon>
        <taxon>Basidiomycota</taxon>
        <taxon>Agaricomycotina</taxon>
        <taxon>Agaricomycetes</taxon>
        <taxon>Agaricomycetidae</taxon>
        <taxon>Agaricales</taxon>
        <taxon>Agaricineae</taxon>
        <taxon>Hymenogastraceae</taxon>
        <taxon>Gymnopilus</taxon>
    </lineage>
</organism>
<reference evidence="2" key="1">
    <citation type="submission" date="2020-11" db="EMBL/GenBank/DDBJ databases">
        <authorList>
            <consortium name="DOE Joint Genome Institute"/>
            <person name="Ahrendt S."/>
            <person name="Riley R."/>
            <person name="Andreopoulos W."/>
            <person name="LaButti K."/>
            <person name="Pangilinan J."/>
            <person name="Ruiz-duenas F.J."/>
            <person name="Barrasa J.M."/>
            <person name="Sanchez-Garcia M."/>
            <person name="Camarero S."/>
            <person name="Miyauchi S."/>
            <person name="Serrano A."/>
            <person name="Linde D."/>
            <person name="Babiker R."/>
            <person name="Drula E."/>
            <person name="Ayuso-Fernandez I."/>
            <person name="Pacheco R."/>
            <person name="Padilla G."/>
            <person name="Ferreira P."/>
            <person name="Barriuso J."/>
            <person name="Kellner H."/>
            <person name="Castanera R."/>
            <person name="Alfaro M."/>
            <person name="Ramirez L."/>
            <person name="Pisabarro A.G."/>
            <person name="Kuo A."/>
            <person name="Tritt A."/>
            <person name="Lipzen A."/>
            <person name="He G."/>
            <person name="Yan M."/>
            <person name="Ng V."/>
            <person name="Cullen D."/>
            <person name="Martin F."/>
            <person name="Rosso M.-N."/>
            <person name="Henrissat B."/>
            <person name="Hibbett D."/>
            <person name="Martinez A.T."/>
            <person name="Grigoriev I.V."/>
        </authorList>
    </citation>
    <scope>NUCLEOTIDE SEQUENCE</scope>
    <source>
        <strain evidence="2">AH 44721</strain>
    </source>
</reference>
<evidence type="ECO:0000313" key="3">
    <source>
        <dbReference type="Proteomes" id="UP000724874"/>
    </source>
</evidence>
<evidence type="ECO:0000256" key="1">
    <source>
        <dbReference type="SAM" id="SignalP"/>
    </source>
</evidence>
<accession>A0A9P5NGA0</accession>